<feature type="compositionally biased region" description="Basic and acidic residues" evidence="1">
    <location>
        <begin position="1"/>
        <end position="18"/>
    </location>
</feature>
<feature type="compositionally biased region" description="Basic and acidic residues" evidence="1">
    <location>
        <begin position="367"/>
        <end position="383"/>
    </location>
</feature>
<sequence>MDRSSSVEDLRRRLREAEERAEEAEREQQEERQRAEREQQRAEREQQRAEREQQRAEREQQRAEEAEEQTRPTTLDEYISACHTSVFSKLTVETDPKLSSTGSITNPRHKWCPTNLRPWSDFLQQQRLTFGLLYETFPTETRAFENRNFLVGLGNRISRRSIADEKTLEYFLHNRLKEVDEVRSVFDLGNGIIFENHPHAISDVAEEVYKPPHKLTAPHLRLGLRAMNIYEEVVNRKTIPTSVDPDARFQYHAERLTAGLENDLLTTGEVIVFLRIDWDEPGTLFYHLAEPNAEVSAHPDHFHILMALDSPGEGRQHVQDERQRATQELKTWVEDFETTLRSIPEDERHAPKSSPGYQPVDYIGNWKRVEDEPIKRPTRKDGGEPSDDESGPHMPDTPSPTERRSGRGGRGEQGGQGTRRSRRILERRPQGGGGGGRGGRGGNNEQEVPFCTQKCLLGLVRGGTLDPRCNNHRSNRHGSRRTCAAHPIAHTDFVELLREQLERTLDDGITPLASGGTRGVLFKVTLLAYGYTFVSKGTVRAFMKDLEHEAAVYERLQPVQGVHVPVLLGAVDLHPMGRIYYYDHRVYVGMAMRSLRAIHQRGVVHRDTNGVMIIDVERALLLEPPRHPWKAETVDPSKATEKSRIRGRDEGRCSDDIRMVTAVFRARDVQQGITFASAGSPKSPLPRSIPQAAVAAKADTSIKPATIIARCYAPEKEKYFVASGWREEPVLDC</sequence>
<feature type="compositionally biased region" description="Gly residues" evidence="1">
    <location>
        <begin position="430"/>
        <end position="442"/>
    </location>
</feature>
<gene>
    <name evidence="2" type="ORF">B0J13DRAFT_600437</name>
</gene>
<dbReference type="InterPro" id="IPR011009">
    <property type="entry name" value="Kinase-like_dom_sf"/>
</dbReference>
<reference evidence="2" key="1">
    <citation type="journal article" date="2021" name="Nat. Commun.">
        <title>Genetic determinants of endophytism in the Arabidopsis root mycobiome.</title>
        <authorList>
            <person name="Mesny F."/>
            <person name="Miyauchi S."/>
            <person name="Thiergart T."/>
            <person name="Pickel B."/>
            <person name="Atanasova L."/>
            <person name="Karlsson M."/>
            <person name="Huettel B."/>
            <person name="Barry K.W."/>
            <person name="Haridas S."/>
            <person name="Chen C."/>
            <person name="Bauer D."/>
            <person name="Andreopoulos W."/>
            <person name="Pangilinan J."/>
            <person name="LaButti K."/>
            <person name="Riley R."/>
            <person name="Lipzen A."/>
            <person name="Clum A."/>
            <person name="Drula E."/>
            <person name="Henrissat B."/>
            <person name="Kohler A."/>
            <person name="Grigoriev I.V."/>
            <person name="Martin F.M."/>
            <person name="Hacquard S."/>
        </authorList>
    </citation>
    <scope>NUCLEOTIDE SEQUENCE</scope>
    <source>
        <strain evidence="2">MPI-CAGE-AT-0021</strain>
    </source>
</reference>
<dbReference type="OrthoDB" id="8905873at2759"/>
<name>A0A9P9D3D2_9HYPO</name>
<evidence type="ECO:0000313" key="2">
    <source>
        <dbReference type="EMBL" id="KAH7111742.1"/>
    </source>
</evidence>
<dbReference type="Proteomes" id="UP000717696">
    <property type="component" value="Unassembled WGS sequence"/>
</dbReference>
<organism evidence="2 3">
    <name type="scientific">Dactylonectria estremocensis</name>
    <dbReference type="NCBI Taxonomy" id="1079267"/>
    <lineage>
        <taxon>Eukaryota</taxon>
        <taxon>Fungi</taxon>
        <taxon>Dikarya</taxon>
        <taxon>Ascomycota</taxon>
        <taxon>Pezizomycotina</taxon>
        <taxon>Sordariomycetes</taxon>
        <taxon>Hypocreomycetidae</taxon>
        <taxon>Hypocreales</taxon>
        <taxon>Nectriaceae</taxon>
        <taxon>Dactylonectria</taxon>
    </lineage>
</organism>
<feature type="region of interest" description="Disordered" evidence="1">
    <location>
        <begin position="343"/>
        <end position="445"/>
    </location>
</feature>
<comment type="caution">
    <text evidence="2">The sequence shown here is derived from an EMBL/GenBank/DDBJ whole genome shotgun (WGS) entry which is preliminary data.</text>
</comment>
<dbReference type="AlphaFoldDB" id="A0A9P9D3D2"/>
<feature type="region of interest" description="Disordered" evidence="1">
    <location>
        <begin position="1"/>
        <end position="75"/>
    </location>
</feature>
<proteinExistence type="predicted"/>
<protein>
    <recommendedName>
        <fullName evidence="4">Protein kinase domain-containing protein</fullName>
    </recommendedName>
</protein>
<accession>A0A9P9D3D2</accession>
<evidence type="ECO:0000256" key="1">
    <source>
        <dbReference type="SAM" id="MobiDB-lite"/>
    </source>
</evidence>
<keyword evidence="3" id="KW-1185">Reference proteome</keyword>
<evidence type="ECO:0000313" key="3">
    <source>
        <dbReference type="Proteomes" id="UP000717696"/>
    </source>
</evidence>
<dbReference type="EMBL" id="JAGMUU010000054">
    <property type="protein sequence ID" value="KAH7111742.1"/>
    <property type="molecule type" value="Genomic_DNA"/>
</dbReference>
<dbReference type="SUPFAM" id="SSF56112">
    <property type="entry name" value="Protein kinase-like (PK-like)"/>
    <property type="match status" value="1"/>
</dbReference>
<feature type="compositionally biased region" description="Basic and acidic residues" evidence="1">
    <location>
        <begin position="26"/>
        <end position="70"/>
    </location>
</feature>
<evidence type="ECO:0008006" key="4">
    <source>
        <dbReference type="Google" id="ProtNLM"/>
    </source>
</evidence>